<dbReference type="PROSITE" id="PS50001">
    <property type="entry name" value="SH2"/>
    <property type="match status" value="1"/>
</dbReference>
<accession>A0A6P8HYQ6</accession>
<feature type="region of interest" description="Disordered" evidence="3">
    <location>
        <begin position="152"/>
        <end position="290"/>
    </location>
</feature>
<protein>
    <submittedName>
        <fullName evidence="6 7">Uncharacterized protein LOC116296547</fullName>
    </submittedName>
</protein>
<evidence type="ECO:0000313" key="5">
    <source>
        <dbReference type="Proteomes" id="UP000515163"/>
    </source>
</evidence>
<dbReference type="InterPro" id="IPR036860">
    <property type="entry name" value="SH2_dom_sf"/>
</dbReference>
<gene>
    <name evidence="6 7" type="primary">LOC116296547</name>
</gene>
<dbReference type="InterPro" id="IPR051184">
    <property type="entry name" value="Tyrosine-phos_adapter"/>
</dbReference>
<dbReference type="Gene3D" id="3.30.505.10">
    <property type="entry name" value="SH2 domain"/>
    <property type="match status" value="1"/>
</dbReference>
<dbReference type="InterPro" id="IPR000980">
    <property type="entry name" value="SH2"/>
</dbReference>
<dbReference type="GO" id="GO:0016477">
    <property type="term" value="P:cell migration"/>
    <property type="evidence" value="ECO:0007669"/>
    <property type="project" value="TreeGrafter"/>
</dbReference>
<keyword evidence="1 2" id="KW-0727">SH2 domain</keyword>
<name>A0A6P8HYQ6_ACTTE</name>
<dbReference type="RefSeq" id="XP_031560440.1">
    <property type="nucleotide sequence ID" value="XM_031704580.1"/>
</dbReference>
<dbReference type="GO" id="GO:0035591">
    <property type="term" value="F:signaling adaptor activity"/>
    <property type="evidence" value="ECO:0007669"/>
    <property type="project" value="TreeGrafter"/>
</dbReference>
<evidence type="ECO:0000313" key="6">
    <source>
        <dbReference type="RefSeq" id="XP_031560440.1"/>
    </source>
</evidence>
<evidence type="ECO:0000256" key="2">
    <source>
        <dbReference type="PROSITE-ProRule" id="PRU00191"/>
    </source>
</evidence>
<feature type="domain" description="SH2" evidence="4">
    <location>
        <begin position="44"/>
        <end position="133"/>
    </location>
</feature>
<dbReference type="Pfam" id="PF00017">
    <property type="entry name" value="SH2"/>
    <property type="match status" value="1"/>
</dbReference>
<dbReference type="OrthoDB" id="5958717at2759"/>
<reference evidence="6 7" key="1">
    <citation type="submission" date="2025-04" db="UniProtKB">
        <authorList>
            <consortium name="RefSeq"/>
        </authorList>
    </citation>
    <scope>IDENTIFICATION</scope>
    <source>
        <tissue evidence="6 7">Tentacle</tissue>
    </source>
</reference>
<evidence type="ECO:0000313" key="7">
    <source>
        <dbReference type="RefSeq" id="XP_031560441.1"/>
    </source>
</evidence>
<feature type="compositionally biased region" description="Polar residues" evidence="3">
    <location>
        <begin position="170"/>
        <end position="181"/>
    </location>
</feature>
<keyword evidence="5" id="KW-1185">Reference proteome</keyword>
<dbReference type="SUPFAM" id="SSF55550">
    <property type="entry name" value="SH2 domain"/>
    <property type="match status" value="1"/>
</dbReference>
<dbReference type="GO" id="GO:0007167">
    <property type="term" value="P:enzyme-linked receptor protein signaling pathway"/>
    <property type="evidence" value="ECO:0007669"/>
    <property type="project" value="TreeGrafter"/>
</dbReference>
<feature type="compositionally biased region" description="Polar residues" evidence="3">
    <location>
        <begin position="279"/>
        <end position="290"/>
    </location>
</feature>
<feature type="compositionally biased region" description="Low complexity" evidence="3">
    <location>
        <begin position="221"/>
        <end position="230"/>
    </location>
</feature>
<feature type="compositionally biased region" description="Basic and acidic residues" evidence="3">
    <location>
        <begin position="208"/>
        <end position="219"/>
    </location>
</feature>
<dbReference type="GO" id="GO:0030971">
    <property type="term" value="F:receptor tyrosine kinase binding"/>
    <property type="evidence" value="ECO:0007669"/>
    <property type="project" value="TreeGrafter"/>
</dbReference>
<sequence>MGISCSNTVTLAKDNQVSRSTPSTNGSISINTTASKTIQSASVWNPFSITRAEAEDLLQESDPGSFVFSYDMTSELFLSLSAGKYVCHHSVVTRDNSYYVGAKRFDTVGEVIGYFKDHPLGEITLKEEYKKPSLNTTNIQVKQHPDVLIQSPATASSSDVSSSENESRKVTLTQLPNQAPETSPAIRRYQHQRATVPVERIDEEEYDANNKTEMVERNNRANRTTNSSLRLPRNKIEPLPRKPLLRSEAIDQDQQESSSSGADREVPSSISLMPLIPQQDYQMRSSPLIS</sequence>
<dbReference type="GeneID" id="116296547"/>
<evidence type="ECO:0000259" key="4">
    <source>
        <dbReference type="PROSITE" id="PS50001"/>
    </source>
</evidence>
<dbReference type="CDD" id="cd00173">
    <property type="entry name" value="SH2"/>
    <property type="match status" value="1"/>
</dbReference>
<dbReference type="RefSeq" id="XP_031560441.1">
    <property type="nucleotide sequence ID" value="XM_031704581.1"/>
</dbReference>
<dbReference type="PANTHER" id="PTHR19969">
    <property type="entry name" value="SH2-SH3 ADAPTOR PROTEIN-RELATED"/>
    <property type="match status" value="1"/>
</dbReference>
<proteinExistence type="predicted"/>
<dbReference type="GO" id="GO:0005737">
    <property type="term" value="C:cytoplasm"/>
    <property type="evidence" value="ECO:0007669"/>
    <property type="project" value="TreeGrafter"/>
</dbReference>
<dbReference type="AlphaFoldDB" id="A0A6P8HYQ6"/>
<dbReference type="PANTHER" id="PTHR19969:SF5">
    <property type="entry name" value="CRK-LIKE PROTEIN"/>
    <property type="match status" value="1"/>
</dbReference>
<dbReference type="KEGG" id="aten:116296547"/>
<evidence type="ECO:0000256" key="3">
    <source>
        <dbReference type="SAM" id="MobiDB-lite"/>
    </source>
</evidence>
<evidence type="ECO:0000256" key="1">
    <source>
        <dbReference type="ARBA" id="ARBA00022999"/>
    </source>
</evidence>
<dbReference type="Proteomes" id="UP000515163">
    <property type="component" value="Unplaced"/>
</dbReference>
<feature type="compositionally biased region" description="Low complexity" evidence="3">
    <location>
        <begin position="152"/>
        <end position="164"/>
    </location>
</feature>
<dbReference type="SMART" id="SM00252">
    <property type="entry name" value="SH2"/>
    <property type="match status" value="1"/>
</dbReference>
<organism evidence="5 7">
    <name type="scientific">Actinia tenebrosa</name>
    <name type="common">Australian red waratah sea anemone</name>
    <dbReference type="NCBI Taxonomy" id="6105"/>
    <lineage>
        <taxon>Eukaryota</taxon>
        <taxon>Metazoa</taxon>
        <taxon>Cnidaria</taxon>
        <taxon>Anthozoa</taxon>
        <taxon>Hexacorallia</taxon>
        <taxon>Actiniaria</taxon>
        <taxon>Actiniidae</taxon>
        <taxon>Actinia</taxon>
    </lineage>
</organism>